<comment type="similarity">
    <text evidence="1">Belongs to the RelE toxin family.</text>
</comment>
<name>A0ABY4QQ93_9MYCO</name>
<dbReference type="PANTHER" id="PTHR35601">
    <property type="entry name" value="TOXIN RELE"/>
    <property type="match status" value="1"/>
</dbReference>
<dbReference type="RefSeq" id="WP_219066353.1">
    <property type="nucleotide sequence ID" value="NZ_CAJUXY010000006.1"/>
</dbReference>
<organism evidence="2 3">
    <name type="scientific">Candidatus Mycobacterium methanotrophicum</name>
    <dbReference type="NCBI Taxonomy" id="2943498"/>
    <lineage>
        <taxon>Bacteria</taxon>
        <taxon>Bacillati</taxon>
        <taxon>Actinomycetota</taxon>
        <taxon>Actinomycetes</taxon>
        <taxon>Mycobacteriales</taxon>
        <taxon>Mycobacteriaceae</taxon>
        <taxon>Mycobacterium</taxon>
    </lineage>
</organism>
<accession>A0ABY4QQ93</accession>
<dbReference type="Proteomes" id="UP001056610">
    <property type="component" value="Chromosome"/>
</dbReference>
<gene>
    <name evidence="2" type="ORF">M5I08_06860</name>
</gene>
<evidence type="ECO:0000313" key="3">
    <source>
        <dbReference type="Proteomes" id="UP001056610"/>
    </source>
</evidence>
<dbReference type="InterPro" id="IPR007712">
    <property type="entry name" value="RelE/ParE_toxin"/>
</dbReference>
<protein>
    <submittedName>
        <fullName evidence="2">Type II toxin-antitoxin system RelE/ParE family toxin</fullName>
    </submittedName>
</protein>
<dbReference type="PANTHER" id="PTHR35601:SF1">
    <property type="entry name" value="TOXIN RELE"/>
    <property type="match status" value="1"/>
</dbReference>
<dbReference type="EMBL" id="CP097320">
    <property type="protein sequence ID" value="UQX12051.1"/>
    <property type="molecule type" value="Genomic_DNA"/>
</dbReference>
<proteinExistence type="inferred from homology"/>
<sequence length="88" mass="10219">MSWTVGLASSARRDIDKLPPRVIPAVVEFIYGPLASDPRRIGKPLRENFHGHWSARRGDYRVLYMLDEHRQQIVIIRVGHRSQVYRPG</sequence>
<reference evidence="2" key="1">
    <citation type="submission" date="2022-05" db="EMBL/GenBank/DDBJ databases">
        <title>A methanotrophic Mycobacterium dominates a cave microbial ecosystem.</title>
        <authorList>
            <person name="Van Spanning R.J.M."/>
            <person name="Guan Q."/>
            <person name="Melkonian C."/>
            <person name="Gallant J."/>
            <person name="Polerecky L."/>
            <person name="Flot J.-F."/>
            <person name="Brandt B.W."/>
            <person name="Braster M."/>
            <person name="Iturbe Espinoza P."/>
            <person name="Aerts J."/>
            <person name="Meima-Franke M."/>
            <person name="Piersma S.R."/>
            <person name="Bunduc C."/>
            <person name="Ummels R."/>
            <person name="Pain A."/>
            <person name="Fleming E.J."/>
            <person name="van der Wel N."/>
            <person name="Gherman V.D."/>
            <person name="Sarbu S.M."/>
            <person name="Bodelier P.L.E."/>
            <person name="Bitter W."/>
        </authorList>
    </citation>
    <scope>NUCLEOTIDE SEQUENCE</scope>
    <source>
        <strain evidence="2">Sulfur Cave</strain>
    </source>
</reference>
<evidence type="ECO:0000313" key="2">
    <source>
        <dbReference type="EMBL" id="UQX12051.1"/>
    </source>
</evidence>
<dbReference type="NCBIfam" id="TIGR02385">
    <property type="entry name" value="RelE_StbE"/>
    <property type="match status" value="1"/>
</dbReference>
<evidence type="ECO:0000256" key="1">
    <source>
        <dbReference type="ARBA" id="ARBA00006226"/>
    </source>
</evidence>
<keyword evidence="3" id="KW-1185">Reference proteome</keyword>
<dbReference type="Pfam" id="PF05016">
    <property type="entry name" value="ParE_toxin"/>
    <property type="match status" value="1"/>
</dbReference>